<comment type="caution">
    <text evidence="4">The sequence shown here is derived from an EMBL/GenBank/DDBJ whole genome shotgun (WGS) entry which is preliminary data.</text>
</comment>
<evidence type="ECO:0000256" key="1">
    <source>
        <dbReference type="ARBA" id="ARBA00023157"/>
    </source>
</evidence>
<dbReference type="CDD" id="cd02947">
    <property type="entry name" value="TRX_family"/>
    <property type="match status" value="3"/>
</dbReference>
<reference evidence="4 5" key="1">
    <citation type="submission" date="2021-02" db="EMBL/GenBank/DDBJ databases">
        <title>Plant Genome Project.</title>
        <authorList>
            <person name="Zhang R.-G."/>
        </authorList>
    </citation>
    <scope>NUCLEOTIDE SEQUENCE [LARGE SCALE GENOMIC DNA]</scope>
    <source>
        <tissue evidence="4">Leaves</tissue>
    </source>
</reference>
<evidence type="ECO:0000313" key="5">
    <source>
        <dbReference type="Proteomes" id="UP000827721"/>
    </source>
</evidence>
<dbReference type="PROSITE" id="PS51352">
    <property type="entry name" value="THIOREDOXIN_2"/>
    <property type="match status" value="2"/>
</dbReference>
<dbReference type="EMBL" id="JAFEMO010000007">
    <property type="protein sequence ID" value="KAH7567211.1"/>
    <property type="molecule type" value="Genomic_DNA"/>
</dbReference>
<keyword evidence="5" id="KW-1185">Reference proteome</keyword>
<dbReference type="PANTHER" id="PTHR46115">
    <property type="entry name" value="THIOREDOXIN-LIKE PROTEIN 1"/>
    <property type="match status" value="1"/>
</dbReference>
<sequence>MAEEVKVISCHTVETWKEQIQKGIDSKKLIVVDFTATWCPPCRLMAPFFEELAKKMADVIFLKVDVDELKTVAEEWDVQAMPTFMYLKEGKLVDKFAGANKVRLQELAEKHAVATAVNVIDASFNLIVAFPCTTDFLGCLKIATLGTLIAKKRDRLSAATAKTSGNRSTLGQRLMAPFLNDLAKKTPNVVFLRVDVDKLESVAMPTFICVENGKQLERLVWSIEPKRVEIVVDFTATWCPPCRLIAPVFSELAKKLTNAIFLKVDVDELKSVAEDWAVEAMPTFIFIKEGKILDKFVGAKKDELEMVVTKHATAAA</sequence>
<comment type="similarity">
    <text evidence="2">Belongs to the thioredoxin family. Plant F-type subfamily.</text>
</comment>
<evidence type="ECO:0000256" key="2">
    <source>
        <dbReference type="ARBA" id="ARBA00038337"/>
    </source>
</evidence>
<protein>
    <recommendedName>
        <fullName evidence="3">Thioredoxin domain-containing protein</fullName>
    </recommendedName>
</protein>
<feature type="domain" description="Thioredoxin" evidence="3">
    <location>
        <begin position="193"/>
        <end position="313"/>
    </location>
</feature>
<dbReference type="PRINTS" id="PR00421">
    <property type="entry name" value="THIOREDOXIN"/>
</dbReference>
<accession>A0ABQ8HSE0</accession>
<dbReference type="InterPro" id="IPR013766">
    <property type="entry name" value="Thioredoxin_domain"/>
</dbReference>
<dbReference type="PROSITE" id="PS00194">
    <property type="entry name" value="THIOREDOXIN_1"/>
    <property type="match status" value="2"/>
</dbReference>
<evidence type="ECO:0000313" key="4">
    <source>
        <dbReference type="EMBL" id="KAH7567211.1"/>
    </source>
</evidence>
<feature type="domain" description="Thioredoxin" evidence="3">
    <location>
        <begin position="1"/>
        <end position="118"/>
    </location>
</feature>
<dbReference type="Pfam" id="PF00085">
    <property type="entry name" value="Thioredoxin"/>
    <property type="match status" value="2"/>
</dbReference>
<dbReference type="InterPro" id="IPR036249">
    <property type="entry name" value="Thioredoxin-like_sf"/>
</dbReference>
<dbReference type="Proteomes" id="UP000827721">
    <property type="component" value="Unassembled WGS sequence"/>
</dbReference>
<keyword evidence="1" id="KW-1015">Disulfide bond</keyword>
<organism evidence="4 5">
    <name type="scientific">Xanthoceras sorbifolium</name>
    <dbReference type="NCBI Taxonomy" id="99658"/>
    <lineage>
        <taxon>Eukaryota</taxon>
        <taxon>Viridiplantae</taxon>
        <taxon>Streptophyta</taxon>
        <taxon>Embryophyta</taxon>
        <taxon>Tracheophyta</taxon>
        <taxon>Spermatophyta</taxon>
        <taxon>Magnoliopsida</taxon>
        <taxon>eudicotyledons</taxon>
        <taxon>Gunneridae</taxon>
        <taxon>Pentapetalae</taxon>
        <taxon>rosids</taxon>
        <taxon>malvids</taxon>
        <taxon>Sapindales</taxon>
        <taxon>Sapindaceae</taxon>
        <taxon>Xanthoceroideae</taxon>
        <taxon>Xanthoceras</taxon>
    </lineage>
</organism>
<evidence type="ECO:0000259" key="3">
    <source>
        <dbReference type="PROSITE" id="PS51352"/>
    </source>
</evidence>
<proteinExistence type="inferred from homology"/>
<dbReference type="Gene3D" id="3.40.30.10">
    <property type="entry name" value="Glutaredoxin"/>
    <property type="match status" value="3"/>
</dbReference>
<dbReference type="SUPFAM" id="SSF52833">
    <property type="entry name" value="Thioredoxin-like"/>
    <property type="match status" value="3"/>
</dbReference>
<gene>
    <name evidence="4" type="ORF">JRO89_XS07G0032500</name>
</gene>
<dbReference type="InterPro" id="IPR017937">
    <property type="entry name" value="Thioredoxin_CS"/>
</dbReference>
<name>A0ABQ8HSE0_9ROSI</name>